<gene>
    <name evidence="1" type="ORF">BB934_37315</name>
</gene>
<protein>
    <submittedName>
        <fullName evidence="1">Uncharacterized protein</fullName>
    </submittedName>
</protein>
<dbReference type="EMBL" id="CP016618">
    <property type="protein sequence ID" value="ANY83873.1"/>
    <property type="molecule type" value="Genomic_DNA"/>
</dbReference>
<keyword evidence="1" id="KW-0614">Plasmid</keyword>
<proteinExistence type="predicted"/>
<sequence length="89" mass="9759">MRRRDVLVLLGGTTAAWPVLGHAQKAQRRPRIVHIGILNYAGSRYARVAAPSITSSARLIQPSTYSDWSLWEGSGSILSVMRIKSVDAI</sequence>
<evidence type="ECO:0000313" key="1">
    <source>
        <dbReference type="EMBL" id="ANY83873.1"/>
    </source>
</evidence>
<dbReference type="KEGG" id="moc:BB934_37315"/>
<accession>A0A1B2EV80</accession>
<organism evidence="1">
    <name type="scientific">Microvirga ossetica</name>
    <dbReference type="NCBI Taxonomy" id="1882682"/>
    <lineage>
        <taxon>Bacteria</taxon>
        <taxon>Pseudomonadati</taxon>
        <taxon>Pseudomonadota</taxon>
        <taxon>Alphaproteobacteria</taxon>
        <taxon>Hyphomicrobiales</taxon>
        <taxon>Methylobacteriaceae</taxon>
        <taxon>Microvirga</taxon>
    </lineage>
</organism>
<dbReference type="AlphaFoldDB" id="A0A1B2EV80"/>
<geneLocation type="plasmid" evidence="1">
    <name>unnamed3</name>
</geneLocation>
<name>A0A1B2EV80_9HYPH</name>
<reference evidence="1" key="1">
    <citation type="submission" date="2016-07" db="EMBL/GenBank/DDBJ databases">
        <title>Microvirga ossetica sp. nov. a new species of rhizobia isolated from root nodules of the legume species Vicia alpestris Steven originated from North Ossetia region in the Caucasus.</title>
        <authorList>
            <person name="Safronova V.I."/>
            <person name="Kuznetsova I.G."/>
            <person name="Sazanova A.L."/>
            <person name="Belimov A."/>
            <person name="Andronov E."/>
            <person name="Osledkin Y.S."/>
            <person name="Onishchuk O.P."/>
            <person name="Kurchak O.N."/>
            <person name="Shaposhnikov A.I."/>
            <person name="Willems A."/>
            <person name="Tikhonovich I.A."/>
        </authorList>
    </citation>
    <scope>NUCLEOTIDE SEQUENCE [LARGE SCALE GENOMIC DNA]</scope>
    <source>
        <strain evidence="1">V5/3M</strain>
        <plasmid evidence="1">unnamed3</plasmid>
    </source>
</reference>